<reference evidence="2 3" key="1">
    <citation type="submission" date="2018-08" db="EMBL/GenBank/DDBJ databases">
        <title>A genome reference for cultivated species of the human gut microbiota.</title>
        <authorList>
            <person name="Zou Y."/>
            <person name="Xue W."/>
            <person name="Luo G."/>
        </authorList>
    </citation>
    <scope>NUCLEOTIDE SEQUENCE [LARGE SCALE GENOMIC DNA]</scope>
    <source>
        <strain evidence="2 3">AF31-28B-AC</strain>
    </source>
</reference>
<keyword evidence="1" id="KW-0812">Transmembrane</keyword>
<organism evidence="2 3">
    <name type="scientific">Phocaeicola plebeius</name>
    <dbReference type="NCBI Taxonomy" id="310297"/>
    <lineage>
        <taxon>Bacteria</taxon>
        <taxon>Pseudomonadati</taxon>
        <taxon>Bacteroidota</taxon>
        <taxon>Bacteroidia</taxon>
        <taxon>Bacteroidales</taxon>
        <taxon>Bacteroidaceae</taxon>
        <taxon>Phocaeicola</taxon>
    </lineage>
</organism>
<feature type="transmembrane region" description="Helical" evidence="1">
    <location>
        <begin position="7"/>
        <end position="27"/>
    </location>
</feature>
<evidence type="ECO:0000313" key="2">
    <source>
        <dbReference type="EMBL" id="RHM91333.1"/>
    </source>
</evidence>
<name>A0A415SQ85_9BACT</name>
<evidence type="ECO:0000313" key="3">
    <source>
        <dbReference type="Proteomes" id="UP000285109"/>
    </source>
</evidence>
<dbReference type="EMBL" id="QRQK01000059">
    <property type="protein sequence ID" value="RHM91333.1"/>
    <property type="molecule type" value="Genomic_DNA"/>
</dbReference>
<keyword evidence="1" id="KW-0472">Membrane</keyword>
<feature type="transmembrane region" description="Helical" evidence="1">
    <location>
        <begin position="47"/>
        <end position="73"/>
    </location>
</feature>
<accession>A0A415SQ85</accession>
<gene>
    <name evidence="2" type="ORF">DWZ34_17265</name>
</gene>
<evidence type="ECO:0000256" key="1">
    <source>
        <dbReference type="SAM" id="Phobius"/>
    </source>
</evidence>
<sequence>MKKWQKIVGIIAFALIIIYELLIWINAYVDMKYIVEPNENDFLEECMYMRIGSLSFGMWLNFALAIFLFICLWQKGGKQ</sequence>
<dbReference type="AlphaFoldDB" id="A0A415SQ85"/>
<protein>
    <submittedName>
        <fullName evidence="2">Uncharacterized protein</fullName>
    </submittedName>
</protein>
<dbReference type="Proteomes" id="UP000285109">
    <property type="component" value="Unassembled WGS sequence"/>
</dbReference>
<dbReference type="RefSeq" id="WP_118028274.1">
    <property type="nucleotide sequence ID" value="NZ_CALUFF010000009.1"/>
</dbReference>
<comment type="caution">
    <text evidence="2">The sequence shown here is derived from an EMBL/GenBank/DDBJ whole genome shotgun (WGS) entry which is preliminary data.</text>
</comment>
<keyword evidence="1" id="KW-1133">Transmembrane helix</keyword>
<proteinExistence type="predicted"/>